<proteinExistence type="predicted"/>
<protein>
    <submittedName>
        <fullName evidence="2">Tetratricopeptide repeat protein</fullName>
    </submittedName>
</protein>
<keyword evidence="1" id="KW-0732">Signal</keyword>
<gene>
    <name evidence="2" type="ORF">ACFOSV_07940</name>
</gene>
<dbReference type="InterPro" id="IPR019734">
    <property type="entry name" value="TPR_rpt"/>
</dbReference>
<dbReference type="Gene3D" id="1.25.40.10">
    <property type="entry name" value="Tetratricopeptide repeat domain"/>
    <property type="match status" value="1"/>
</dbReference>
<dbReference type="InterPro" id="IPR011990">
    <property type="entry name" value="TPR-like_helical_dom_sf"/>
</dbReference>
<accession>A0ABV8AR23</accession>
<dbReference type="Proteomes" id="UP001595805">
    <property type="component" value="Unassembled WGS sequence"/>
</dbReference>
<feature type="signal peptide" evidence="1">
    <location>
        <begin position="1"/>
        <end position="19"/>
    </location>
</feature>
<reference evidence="3" key="1">
    <citation type="journal article" date="2019" name="Int. J. Syst. Evol. Microbiol.">
        <title>The Global Catalogue of Microorganisms (GCM) 10K type strain sequencing project: providing services to taxonomists for standard genome sequencing and annotation.</title>
        <authorList>
            <consortium name="The Broad Institute Genomics Platform"/>
            <consortium name="The Broad Institute Genome Sequencing Center for Infectious Disease"/>
            <person name="Wu L."/>
            <person name="Ma J."/>
        </authorList>
    </citation>
    <scope>NUCLEOTIDE SEQUENCE [LARGE SCALE GENOMIC DNA]</scope>
    <source>
        <strain evidence="3">CCUG 60523</strain>
    </source>
</reference>
<dbReference type="Pfam" id="PF13181">
    <property type="entry name" value="TPR_8"/>
    <property type="match status" value="2"/>
</dbReference>
<name>A0ABV8AR23_9BACT</name>
<organism evidence="2 3">
    <name type="scientific">Algoriphagus namhaensis</name>
    <dbReference type="NCBI Taxonomy" id="915353"/>
    <lineage>
        <taxon>Bacteria</taxon>
        <taxon>Pseudomonadati</taxon>
        <taxon>Bacteroidota</taxon>
        <taxon>Cytophagia</taxon>
        <taxon>Cytophagales</taxon>
        <taxon>Cyclobacteriaceae</taxon>
        <taxon>Algoriphagus</taxon>
    </lineage>
</organism>
<evidence type="ECO:0000256" key="1">
    <source>
        <dbReference type="SAM" id="SignalP"/>
    </source>
</evidence>
<evidence type="ECO:0000313" key="3">
    <source>
        <dbReference type="Proteomes" id="UP001595805"/>
    </source>
</evidence>
<dbReference type="RefSeq" id="WP_377905154.1">
    <property type="nucleotide sequence ID" value="NZ_JBHRZS010000006.1"/>
</dbReference>
<dbReference type="EMBL" id="JBHRZS010000006">
    <property type="protein sequence ID" value="MFC3880102.1"/>
    <property type="molecule type" value="Genomic_DNA"/>
</dbReference>
<comment type="caution">
    <text evidence="2">The sequence shown here is derived from an EMBL/GenBank/DDBJ whole genome shotgun (WGS) entry which is preliminary data.</text>
</comment>
<dbReference type="SUPFAM" id="SSF48452">
    <property type="entry name" value="TPR-like"/>
    <property type="match status" value="1"/>
</dbReference>
<sequence>MKSLLLSVAAFCVIGLVQAQDGWNWPADQAAEAKARELNAAYTDYMKSEQFPQATGPLNWLLVNVPELNESLYINGVMIYKEVADAEADAAKKRVYQDSVMAIYEKRAELYNNEPNWIENKAYYGYDFYKGNKEKLAEVVENFEKGIEMNGELSIPSLYAAYFDAVYRHNAYNKAYTDDEVLEKYNQIQGYLDAAEAKGVDVAGTRATTERVLVAMKLIDCDFIENKMGPKLLADPTNEKLADQIFKYSVQYKCFSSDAFLTALELIDSKNPTFATSQVRAMRYLQTQDYDKALPVLEKAFELAENDTQKAEVKLELAKIYAEKGNRSNARTAAREAADLDAEKASDAWKLIGDLYIGSFNICKGGESRAKDYSVFIAAYNAYQRAGNNQGMANARARFPSKEELFTEGLQVGATINTGCWIGETVTLATRD</sequence>
<evidence type="ECO:0000313" key="2">
    <source>
        <dbReference type="EMBL" id="MFC3880102.1"/>
    </source>
</evidence>
<keyword evidence="3" id="KW-1185">Reference proteome</keyword>
<feature type="chain" id="PRO_5046712950" evidence="1">
    <location>
        <begin position="20"/>
        <end position="432"/>
    </location>
</feature>